<evidence type="ECO:0000313" key="1">
    <source>
        <dbReference type="EMBL" id="EEF57386.1"/>
    </source>
</evidence>
<accession>B9XS15</accession>
<dbReference type="OrthoDB" id="2482121at2"/>
<proteinExistence type="predicted"/>
<dbReference type="SUPFAM" id="SSF48371">
    <property type="entry name" value="ARM repeat"/>
    <property type="match status" value="1"/>
</dbReference>
<dbReference type="Gene3D" id="1.25.10.10">
    <property type="entry name" value="Leucine-rich Repeat Variant"/>
    <property type="match status" value="2"/>
</dbReference>
<dbReference type="PANTHER" id="PTHR12697">
    <property type="entry name" value="PBS LYASE HEAT-LIKE PROTEIN"/>
    <property type="match status" value="1"/>
</dbReference>
<comment type="caution">
    <text evidence="1">The sequence shown here is derived from an EMBL/GenBank/DDBJ whole genome shotgun (WGS) entry which is preliminary data.</text>
</comment>
<dbReference type="InterPro" id="IPR011989">
    <property type="entry name" value="ARM-like"/>
</dbReference>
<dbReference type="SMART" id="SM00567">
    <property type="entry name" value="EZ_HEAT"/>
    <property type="match status" value="2"/>
</dbReference>
<dbReference type="EMBL" id="ABOX02000071">
    <property type="protein sequence ID" value="EEF57386.1"/>
    <property type="molecule type" value="Genomic_DNA"/>
</dbReference>
<sequence length="550" mass="60485" precursor="true">MKRRGKIILFLLLGVAIISSLIAWRMREPRYQGRTLTSWLKQCDDTATDDATDEKRPLTEAQLAIRAIGAEKVLPYSMRMIRAQDGPMKSWMITQSEKLEGFDFKFKRAEDIQRLGIAGFYGLGTNAAPAVPELARLLNDTNHAFIAVACLIFIGEPAQKSVCQALTNSDLHVRQLSVLQLDRVIGDAEIYLRQIKGCLNDPAEEVRFAAVRGIGAHTNASGSAIPLLLTALEDSSSTVSALAVEFLGDFGTNELRAFGALTDVAENGKPNTARVALRTLVKIAPREALPMVLERLRSDDPGRRRQSLLLLCKYPLKAPEIQAAIKGATADTDSVVSRWAKEFLTKQQGELRGNQPLFPGEPVYAGKTLGEWLKETNKRGRRGRKIDGLFTKEAEEAIRQMGTNAIPALLQRLVYVQPPYGLKAPEVNMEAVMAFITLRELARPARPQLMDLMDSKDEDTALHAMLASFGMGVDALPCAFKGLTNKHMMVRSEAANFLEQGQDAEFKLKRKEAVPVLLSLLNDPDEGVREVAGSTLKVIDPEAAARAGVR</sequence>
<dbReference type="STRING" id="320771.Cflav_PD0359"/>
<dbReference type="InterPro" id="IPR004155">
    <property type="entry name" value="PBS_lyase_HEAT"/>
</dbReference>
<dbReference type="AlphaFoldDB" id="B9XS15"/>
<dbReference type="Pfam" id="PF13646">
    <property type="entry name" value="HEAT_2"/>
    <property type="match status" value="1"/>
</dbReference>
<dbReference type="InterPro" id="IPR016024">
    <property type="entry name" value="ARM-type_fold"/>
</dbReference>
<protein>
    <submittedName>
        <fullName evidence="1">HEAT domain containing protein</fullName>
    </submittedName>
</protein>
<keyword evidence="2" id="KW-1185">Reference proteome</keyword>
<name>B9XS15_PEDPL</name>
<dbReference type="GO" id="GO:0016491">
    <property type="term" value="F:oxidoreductase activity"/>
    <property type="evidence" value="ECO:0007669"/>
    <property type="project" value="TreeGrafter"/>
</dbReference>
<gene>
    <name evidence="1" type="ORF">Cflav_PD0359</name>
</gene>
<dbReference type="RefSeq" id="WP_007418598.1">
    <property type="nucleotide sequence ID" value="NZ_ABOX02000071.1"/>
</dbReference>
<dbReference type="PANTHER" id="PTHR12697:SF38">
    <property type="entry name" value="PBS LYASE HEAT DOMAIN PROTEIN REPEAT-CONTAINING PROTEIN"/>
    <property type="match status" value="1"/>
</dbReference>
<reference evidence="1 2" key="1">
    <citation type="journal article" date="2011" name="J. Bacteriol.">
        <title>Genome sequence of 'Pedosphaera parvula' Ellin514, an aerobic Verrucomicrobial isolate from pasture soil.</title>
        <authorList>
            <person name="Kant R."/>
            <person name="van Passel M.W."/>
            <person name="Sangwan P."/>
            <person name="Palva A."/>
            <person name="Lucas S."/>
            <person name="Copeland A."/>
            <person name="Lapidus A."/>
            <person name="Glavina Del Rio T."/>
            <person name="Dalin E."/>
            <person name="Tice H."/>
            <person name="Bruce D."/>
            <person name="Goodwin L."/>
            <person name="Pitluck S."/>
            <person name="Chertkov O."/>
            <person name="Larimer F.W."/>
            <person name="Land M.L."/>
            <person name="Hauser L."/>
            <person name="Brettin T.S."/>
            <person name="Detter J.C."/>
            <person name="Han S."/>
            <person name="de Vos W.M."/>
            <person name="Janssen P.H."/>
            <person name="Smidt H."/>
        </authorList>
    </citation>
    <scope>NUCLEOTIDE SEQUENCE [LARGE SCALE GENOMIC DNA]</scope>
    <source>
        <strain evidence="1 2">Ellin514</strain>
    </source>
</reference>
<evidence type="ECO:0000313" key="2">
    <source>
        <dbReference type="Proteomes" id="UP000003688"/>
    </source>
</evidence>
<dbReference type="Proteomes" id="UP000003688">
    <property type="component" value="Unassembled WGS sequence"/>
</dbReference>
<organism evidence="1 2">
    <name type="scientific">Pedosphaera parvula (strain Ellin514)</name>
    <dbReference type="NCBI Taxonomy" id="320771"/>
    <lineage>
        <taxon>Bacteria</taxon>
        <taxon>Pseudomonadati</taxon>
        <taxon>Verrucomicrobiota</taxon>
        <taxon>Pedosphaerae</taxon>
        <taxon>Pedosphaerales</taxon>
        <taxon>Pedosphaeraceae</taxon>
        <taxon>Pedosphaera</taxon>
    </lineage>
</organism>